<comment type="caution">
    <text evidence="2">The sequence shown here is derived from an EMBL/GenBank/DDBJ whole genome shotgun (WGS) entry which is preliminary data.</text>
</comment>
<organism evidence="2 3">
    <name type="scientific">Hydrogenivirga caldilitoris</name>
    <dbReference type="NCBI Taxonomy" id="246264"/>
    <lineage>
        <taxon>Bacteria</taxon>
        <taxon>Pseudomonadati</taxon>
        <taxon>Aquificota</taxon>
        <taxon>Aquificia</taxon>
        <taxon>Aquificales</taxon>
        <taxon>Aquificaceae</taxon>
        <taxon>Hydrogenivirga</taxon>
    </lineage>
</organism>
<feature type="transmembrane region" description="Helical" evidence="1">
    <location>
        <begin position="12"/>
        <end position="31"/>
    </location>
</feature>
<dbReference type="EMBL" id="RCCJ01000001">
    <property type="protein sequence ID" value="RLJ70605.1"/>
    <property type="molecule type" value="Genomic_DNA"/>
</dbReference>
<feature type="transmembrane region" description="Helical" evidence="1">
    <location>
        <begin position="220"/>
        <end position="244"/>
    </location>
</feature>
<feature type="transmembrane region" description="Helical" evidence="1">
    <location>
        <begin position="37"/>
        <end position="55"/>
    </location>
</feature>
<keyword evidence="1" id="KW-0472">Membrane</keyword>
<dbReference type="AlphaFoldDB" id="A0A497XNT5"/>
<keyword evidence="1" id="KW-0812">Transmembrane</keyword>
<name>A0A497XNT5_9AQUI</name>
<evidence type="ECO:0000313" key="3">
    <source>
        <dbReference type="Proteomes" id="UP000267841"/>
    </source>
</evidence>
<evidence type="ECO:0000313" key="2">
    <source>
        <dbReference type="EMBL" id="RLJ70605.1"/>
    </source>
</evidence>
<reference evidence="2 3" key="1">
    <citation type="submission" date="2018-10" db="EMBL/GenBank/DDBJ databases">
        <title>Genomic Encyclopedia of Archaeal and Bacterial Type Strains, Phase II (KMG-II): from individual species to whole genera.</title>
        <authorList>
            <person name="Goeker M."/>
        </authorList>
    </citation>
    <scope>NUCLEOTIDE SEQUENCE [LARGE SCALE GENOMIC DNA]</scope>
    <source>
        <strain evidence="2 3">DSM 16510</strain>
    </source>
</reference>
<feature type="transmembrane region" description="Helical" evidence="1">
    <location>
        <begin position="133"/>
        <end position="155"/>
    </location>
</feature>
<protein>
    <submittedName>
        <fullName evidence="2">Uncharacterized protein</fullName>
    </submittedName>
</protein>
<proteinExistence type="predicted"/>
<feature type="transmembrane region" description="Helical" evidence="1">
    <location>
        <begin position="89"/>
        <end position="113"/>
    </location>
</feature>
<keyword evidence="3" id="KW-1185">Reference proteome</keyword>
<keyword evidence="1" id="KW-1133">Transmembrane helix</keyword>
<dbReference type="OrthoDB" id="9856206at2"/>
<evidence type="ECO:0000256" key="1">
    <source>
        <dbReference type="SAM" id="Phobius"/>
    </source>
</evidence>
<sequence length="246" mass="27685">MWREALLFWKISVLKIPTLVAAFLLILFSVFTFMPPFSLPALLFNYYLTFSYVVFMSKKYIETEGNPSTFEEATNSPIKFLYSYASETIGVLVAQFLLTLGAILFALIVFSVGGVWSVIKPLFMGGDVSWTGLVLSLVLSLFVYFSVVTSFPIFFGRAMLRGKGFSQTLSYFLTSLYAEISWKTILNWDYIKSSAIVSLITLCLLVLNLLIAFITPLALLAPAVTLLNLYLLYLFGTVASFRLLRF</sequence>
<accession>A0A497XNT5</accession>
<dbReference type="Proteomes" id="UP000267841">
    <property type="component" value="Unassembled WGS sequence"/>
</dbReference>
<feature type="transmembrane region" description="Helical" evidence="1">
    <location>
        <begin position="195"/>
        <end position="214"/>
    </location>
</feature>
<dbReference type="RefSeq" id="WP_147425003.1">
    <property type="nucleotide sequence ID" value="NZ_RCCJ01000001.1"/>
</dbReference>
<gene>
    <name evidence="2" type="ORF">BCF55_0882</name>
</gene>